<sequence>MKRIERSYSVKKKREALALINQVGIKDASRSLNIARGTLHDWTKQAEAIYGFTGNAASKTLKGQGRNEIFPCVSEVLTYMKDVRRLEQVLSTAGIIAFMWKIQPEWMSSYLDGKETGALALERMVQRLANRNGFSAQKPQSAKKSYEELEETRAEFALSFWAKYEAFGGGGVLNVDETAIMFDMPPIKSWAGKGRKDSARILGANKHAGRMTVVLTVRDDGLKMPILFIIRGVPGGRLEQGELEEYPEGHFYTVQEKAWMDSSVWRFYVEKLLKFEIDAPAVLLLDNFECHVSEEGQRIVAEEANATVVPLPPNSTALCQPLDVG</sequence>
<proteinExistence type="predicted"/>
<dbReference type="InterPro" id="IPR004875">
    <property type="entry name" value="DDE_SF_endonuclease_dom"/>
</dbReference>
<evidence type="ECO:0000313" key="3">
    <source>
        <dbReference type="Proteomes" id="UP000434957"/>
    </source>
</evidence>
<gene>
    <name evidence="2" type="ORF">PR003_g29334</name>
</gene>
<comment type="caution">
    <text evidence="2">The sequence shown here is derived from an EMBL/GenBank/DDBJ whole genome shotgun (WGS) entry which is preliminary data.</text>
</comment>
<dbReference type="AlphaFoldDB" id="A0A6A4BMM1"/>
<dbReference type="GO" id="GO:0003676">
    <property type="term" value="F:nucleic acid binding"/>
    <property type="evidence" value="ECO:0007669"/>
    <property type="project" value="InterPro"/>
</dbReference>
<accession>A0A6A4BMM1</accession>
<reference evidence="2 3" key="1">
    <citation type="submission" date="2018-08" db="EMBL/GenBank/DDBJ databases">
        <title>Genomic investigation of the strawberry pathogen Phytophthora fragariae indicates pathogenicity is determined by transcriptional variation in three key races.</title>
        <authorList>
            <person name="Adams T.M."/>
            <person name="Armitage A.D."/>
            <person name="Sobczyk M.K."/>
            <person name="Bates H.J."/>
            <person name="Dunwell J.M."/>
            <person name="Nellist C.F."/>
            <person name="Harrison R.J."/>
        </authorList>
    </citation>
    <scope>NUCLEOTIDE SEQUENCE [LARGE SCALE GENOMIC DNA]</scope>
    <source>
        <strain evidence="2 3">SCRP333</strain>
    </source>
</reference>
<dbReference type="Pfam" id="PF03184">
    <property type="entry name" value="DDE_1"/>
    <property type="match status" value="1"/>
</dbReference>
<dbReference type="EMBL" id="QXFT01004864">
    <property type="protein sequence ID" value="KAE9275435.1"/>
    <property type="molecule type" value="Genomic_DNA"/>
</dbReference>
<feature type="domain" description="DDE-1" evidence="1">
    <location>
        <begin position="210"/>
        <end position="325"/>
    </location>
</feature>
<evidence type="ECO:0000259" key="1">
    <source>
        <dbReference type="Pfam" id="PF03184"/>
    </source>
</evidence>
<evidence type="ECO:0000313" key="2">
    <source>
        <dbReference type="EMBL" id="KAE9275435.1"/>
    </source>
</evidence>
<name>A0A6A4BMM1_9STRA</name>
<organism evidence="2 3">
    <name type="scientific">Phytophthora rubi</name>
    <dbReference type="NCBI Taxonomy" id="129364"/>
    <lineage>
        <taxon>Eukaryota</taxon>
        <taxon>Sar</taxon>
        <taxon>Stramenopiles</taxon>
        <taxon>Oomycota</taxon>
        <taxon>Peronosporomycetes</taxon>
        <taxon>Peronosporales</taxon>
        <taxon>Peronosporaceae</taxon>
        <taxon>Phytophthora</taxon>
    </lineage>
</organism>
<dbReference type="Proteomes" id="UP000434957">
    <property type="component" value="Unassembled WGS sequence"/>
</dbReference>
<protein>
    <recommendedName>
        <fullName evidence="1">DDE-1 domain-containing protein</fullName>
    </recommendedName>
</protein>
<keyword evidence="3" id="KW-1185">Reference proteome</keyword>
<feature type="non-terminal residue" evidence="2">
    <location>
        <position position="325"/>
    </location>
</feature>